<feature type="compositionally biased region" description="Basic and acidic residues" evidence="4">
    <location>
        <begin position="123"/>
        <end position="137"/>
    </location>
</feature>
<proteinExistence type="inferred from homology"/>
<feature type="non-terminal residue" evidence="7">
    <location>
        <position position="323"/>
    </location>
</feature>
<evidence type="ECO:0000256" key="5">
    <source>
        <dbReference type="SAM" id="SignalP"/>
    </source>
</evidence>
<protein>
    <recommendedName>
        <fullName evidence="6">LysM domain-containing protein</fullName>
    </recommendedName>
</protein>
<dbReference type="InterPro" id="IPR036779">
    <property type="entry name" value="LysM_dom_sf"/>
</dbReference>
<dbReference type="PANTHER" id="PTHR34997:SF1">
    <property type="entry name" value="PEPTIDOGLYCAN-BINDING LYSIN DOMAIN"/>
    <property type="match status" value="1"/>
</dbReference>
<dbReference type="SUPFAM" id="SSF54106">
    <property type="entry name" value="LysM domain"/>
    <property type="match status" value="1"/>
</dbReference>
<feature type="domain" description="LysM" evidence="6">
    <location>
        <begin position="263"/>
        <end position="310"/>
    </location>
</feature>
<accession>A0A173G9L0</accession>
<name>A0A173G9L0_9HYPO</name>
<feature type="region of interest" description="Disordered" evidence="4">
    <location>
        <begin position="235"/>
        <end position="254"/>
    </location>
</feature>
<feature type="region of interest" description="Disordered" evidence="4">
    <location>
        <begin position="121"/>
        <end position="161"/>
    </location>
</feature>
<dbReference type="EMBL" id="KU202420">
    <property type="protein sequence ID" value="ANH22734.1"/>
    <property type="molecule type" value="Genomic_DNA"/>
</dbReference>
<evidence type="ECO:0000256" key="1">
    <source>
        <dbReference type="ARBA" id="ARBA00022669"/>
    </source>
</evidence>
<feature type="domain" description="LysM" evidence="6">
    <location>
        <begin position="178"/>
        <end position="225"/>
    </location>
</feature>
<dbReference type="PROSITE" id="PS51782">
    <property type="entry name" value="LYSM"/>
    <property type="match status" value="2"/>
</dbReference>
<evidence type="ECO:0000313" key="7">
    <source>
        <dbReference type="EMBL" id="ANH22734.1"/>
    </source>
</evidence>
<keyword evidence="5" id="KW-0732">Signal</keyword>
<organism evidence="7">
    <name type="scientific">Hypocrella siamensis</name>
    <dbReference type="NCBI Taxonomy" id="696354"/>
    <lineage>
        <taxon>Eukaryota</taxon>
        <taxon>Fungi</taxon>
        <taxon>Dikarya</taxon>
        <taxon>Ascomycota</taxon>
        <taxon>Pezizomycotina</taxon>
        <taxon>Sordariomycetes</taxon>
        <taxon>Hypocreomycetidae</taxon>
        <taxon>Hypocreales</taxon>
        <taxon>Clavicipitaceae</taxon>
        <taxon>Hypocrella</taxon>
    </lineage>
</organism>
<dbReference type="AlphaFoldDB" id="A0A173G9L0"/>
<comment type="similarity">
    <text evidence="3">Belongs to the secreted LysM effector family.</text>
</comment>
<dbReference type="PANTHER" id="PTHR34997">
    <property type="entry name" value="AM15"/>
    <property type="match status" value="1"/>
</dbReference>
<reference evidence="7" key="1">
    <citation type="journal article" date="2016" name="BMC Genomics">
        <title>Genome sequence and comparative analysis of clavicipitaceous insect-pathogenic fungus Aschersonia badia with Metarhizium spp.</title>
        <authorList>
            <person name="Agrawal Y."/>
            <person name="Narwani T."/>
            <person name="Subramanian S."/>
        </authorList>
    </citation>
    <scope>NUCLEOTIDE SEQUENCE</scope>
    <source>
        <strain evidence="7">MTCC 10142</strain>
    </source>
</reference>
<evidence type="ECO:0000259" key="6">
    <source>
        <dbReference type="PROSITE" id="PS51782"/>
    </source>
</evidence>
<dbReference type="GO" id="GO:0008061">
    <property type="term" value="F:chitin binding"/>
    <property type="evidence" value="ECO:0007669"/>
    <property type="project" value="UniProtKB-KW"/>
</dbReference>
<evidence type="ECO:0000256" key="2">
    <source>
        <dbReference type="ARBA" id="ARBA00023026"/>
    </source>
</evidence>
<dbReference type="Gene3D" id="3.10.350.10">
    <property type="entry name" value="LysM domain"/>
    <property type="match status" value="3"/>
</dbReference>
<evidence type="ECO:0000256" key="3">
    <source>
        <dbReference type="ARBA" id="ARBA00044955"/>
    </source>
</evidence>
<feature type="compositionally biased region" description="Polar residues" evidence="4">
    <location>
        <begin position="152"/>
        <end position="161"/>
    </location>
</feature>
<dbReference type="CDD" id="cd00118">
    <property type="entry name" value="LysM"/>
    <property type="match status" value="2"/>
</dbReference>
<feature type="chain" id="PRO_5008006425" description="LysM domain-containing protein" evidence="5">
    <location>
        <begin position="26"/>
        <end position="323"/>
    </location>
</feature>
<dbReference type="Pfam" id="PF01476">
    <property type="entry name" value="LysM"/>
    <property type="match status" value="1"/>
</dbReference>
<keyword evidence="2" id="KW-0843">Virulence</keyword>
<dbReference type="InterPro" id="IPR018392">
    <property type="entry name" value="LysM"/>
</dbReference>
<feature type="compositionally biased region" description="Polar residues" evidence="4">
    <location>
        <begin position="242"/>
        <end position="251"/>
    </location>
</feature>
<keyword evidence="1" id="KW-0147">Chitin-binding</keyword>
<dbReference type="InterPro" id="IPR052210">
    <property type="entry name" value="LysM1-like"/>
</dbReference>
<feature type="signal peptide" evidence="5">
    <location>
        <begin position="1"/>
        <end position="25"/>
    </location>
</feature>
<sequence length="323" mass="35025">MRTMTPLSALAGIISMRATFIVVNALDEEQGKNPPRQNGIVEPGTVPDCTFFETVQRASEDCEYWETKWSISHAKFVKWNPTVNSDCSGIRKGNSYCVQVSSGKSLPDAVDARTAVAAAASTPREKVVPPTDVEKKPSPRPKLAFFHPEPPSTQGNKTQASVGRPWPVQPYLVQDCTTFYQAKPGDTCKGIVASHGNLSLVQFVWWNISVRPSCVGLKPGYFYCVGRAKKRSSPPAVARPVSTVSSNQVPSPVQRGMAKDCTKYHKVESRDTCAGISQAYGSFSLDDFHRWNPAVGSSCGSLLAQHFVCVGVGPAATGKGRDW</sequence>
<evidence type="ECO:0000256" key="4">
    <source>
        <dbReference type="SAM" id="MobiDB-lite"/>
    </source>
</evidence>